<feature type="coiled-coil region" evidence="1">
    <location>
        <begin position="271"/>
        <end position="301"/>
    </location>
</feature>
<sequence>MSGQTVTDSGIALVVLNHVDMQEATTILAKDLSQWLKCLPDLISSRWPLPSSWFFDHGERVQLALHYGPFTRDAEIDDEITSGSEGWIECVHSSGCDVAFINQANAPSLDDDLTVLGVWFIPFRFLIKVMQVGSRVEVLLLVKGWWLRLKNLSLMPQIHLAHEPYHPRNELPAMGQPGTSNSLIDTSTGRIPWANTEIKVVGVENNNFAQMHKGSLGHVMDVVKNSSMKSGIGILVRFDAPSTSPNTLFDFDRYIPTHSLAEIHHVYGHPKRIMQIQNERLSEVRKKLEDKERAKDAARERLAIPSFGNQLENATAGTPPPWTDWIDDPEIMKVLPRGKVFVALQGQDDDVEVVISLQDGLNEAVYLVKPKGQAPIKTIITAQHLDPSKCSHTAANSYSSKLFLVCSREHAGKLGRAVFWGAADDIVLKPEIPVDGPLLRVSQLVCAHVPMMLDEDKAGKGAIAITQLQDILEKQLLGMQITDNKRALLGE</sequence>
<keyword evidence="3" id="KW-1185">Reference proteome</keyword>
<name>A0A6A4GR33_9AGAR</name>
<proteinExistence type="predicted"/>
<accession>A0A6A4GR33</accession>
<evidence type="ECO:0000313" key="2">
    <source>
        <dbReference type="EMBL" id="KAE9388201.1"/>
    </source>
</evidence>
<evidence type="ECO:0000256" key="1">
    <source>
        <dbReference type="SAM" id="Coils"/>
    </source>
</evidence>
<dbReference type="AlphaFoldDB" id="A0A6A4GR33"/>
<gene>
    <name evidence="2" type="ORF">BT96DRAFT_1004413</name>
</gene>
<organism evidence="2 3">
    <name type="scientific">Gymnopus androsaceus JB14</name>
    <dbReference type="NCBI Taxonomy" id="1447944"/>
    <lineage>
        <taxon>Eukaryota</taxon>
        <taxon>Fungi</taxon>
        <taxon>Dikarya</taxon>
        <taxon>Basidiomycota</taxon>
        <taxon>Agaricomycotina</taxon>
        <taxon>Agaricomycetes</taxon>
        <taxon>Agaricomycetidae</taxon>
        <taxon>Agaricales</taxon>
        <taxon>Marasmiineae</taxon>
        <taxon>Omphalotaceae</taxon>
        <taxon>Gymnopus</taxon>
    </lineage>
</organism>
<reference evidence="2" key="1">
    <citation type="journal article" date="2019" name="Environ. Microbiol.">
        <title>Fungal ecological strategies reflected in gene transcription - a case study of two litter decomposers.</title>
        <authorList>
            <person name="Barbi F."/>
            <person name="Kohler A."/>
            <person name="Barry K."/>
            <person name="Baskaran P."/>
            <person name="Daum C."/>
            <person name="Fauchery L."/>
            <person name="Ihrmark K."/>
            <person name="Kuo A."/>
            <person name="LaButti K."/>
            <person name="Lipzen A."/>
            <person name="Morin E."/>
            <person name="Grigoriev I.V."/>
            <person name="Henrissat B."/>
            <person name="Lindahl B."/>
            <person name="Martin F."/>
        </authorList>
    </citation>
    <scope>NUCLEOTIDE SEQUENCE</scope>
    <source>
        <strain evidence="2">JB14</strain>
    </source>
</reference>
<dbReference type="EMBL" id="ML769756">
    <property type="protein sequence ID" value="KAE9388201.1"/>
    <property type="molecule type" value="Genomic_DNA"/>
</dbReference>
<evidence type="ECO:0000313" key="3">
    <source>
        <dbReference type="Proteomes" id="UP000799118"/>
    </source>
</evidence>
<protein>
    <submittedName>
        <fullName evidence="2">Uncharacterized protein</fullName>
    </submittedName>
</protein>
<dbReference type="Proteomes" id="UP000799118">
    <property type="component" value="Unassembled WGS sequence"/>
</dbReference>
<keyword evidence="1" id="KW-0175">Coiled coil</keyword>